<comment type="similarity">
    <text evidence="2">Belongs to the ABC transporter superfamily.</text>
</comment>
<dbReference type="InterPro" id="IPR050319">
    <property type="entry name" value="ABC_transp_ATP-bind"/>
</dbReference>
<dbReference type="EMBL" id="JBHSML010000003">
    <property type="protein sequence ID" value="MFC5516654.1"/>
    <property type="molecule type" value="Genomic_DNA"/>
</dbReference>
<dbReference type="PANTHER" id="PTHR43776:SF7">
    <property type="entry name" value="D,D-DIPEPTIDE TRANSPORT ATP-BINDING PROTEIN DDPF-RELATED"/>
    <property type="match status" value="1"/>
</dbReference>
<dbReference type="InterPro" id="IPR027417">
    <property type="entry name" value="P-loop_NTPase"/>
</dbReference>
<dbReference type="Pfam" id="PF08352">
    <property type="entry name" value="oligo_HPY"/>
    <property type="match status" value="2"/>
</dbReference>
<name>A0ABW0Q1X1_9HYPH</name>
<evidence type="ECO:0000256" key="5">
    <source>
        <dbReference type="ARBA" id="ARBA00022840"/>
    </source>
</evidence>
<comment type="subcellular location">
    <subcellularLocation>
        <location evidence="1">Cell inner membrane</location>
        <topology evidence="1">Peripheral membrane protein</topology>
    </subcellularLocation>
</comment>
<keyword evidence="5 7" id="KW-0067">ATP-binding</keyword>
<reference evidence="8" key="1">
    <citation type="journal article" date="2019" name="Int. J. Syst. Evol. Microbiol.">
        <title>The Global Catalogue of Microorganisms (GCM) 10K type strain sequencing project: providing services to taxonomists for standard genome sequencing and annotation.</title>
        <authorList>
            <consortium name="The Broad Institute Genomics Platform"/>
            <consortium name="The Broad Institute Genome Sequencing Center for Infectious Disease"/>
            <person name="Wu L."/>
            <person name="Ma J."/>
        </authorList>
    </citation>
    <scope>NUCLEOTIDE SEQUENCE [LARGE SCALE GENOMIC DNA]</scope>
    <source>
        <strain evidence="8">KACC 12633</strain>
    </source>
</reference>
<proteinExistence type="inferred from homology"/>
<dbReference type="SUPFAM" id="SSF52540">
    <property type="entry name" value="P-loop containing nucleoside triphosphate hydrolases"/>
    <property type="match status" value="2"/>
</dbReference>
<evidence type="ECO:0000256" key="3">
    <source>
        <dbReference type="ARBA" id="ARBA00022448"/>
    </source>
</evidence>
<dbReference type="Gene3D" id="3.40.50.300">
    <property type="entry name" value="P-loop containing nucleotide triphosphate hydrolases"/>
    <property type="match status" value="2"/>
</dbReference>
<dbReference type="SMART" id="SM00382">
    <property type="entry name" value="AAA"/>
    <property type="match status" value="2"/>
</dbReference>
<evidence type="ECO:0000256" key="4">
    <source>
        <dbReference type="ARBA" id="ARBA00022741"/>
    </source>
</evidence>
<accession>A0ABW0Q1X1</accession>
<dbReference type="InterPro" id="IPR003593">
    <property type="entry name" value="AAA+_ATPase"/>
</dbReference>
<feature type="domain" description="ABC transporter" evidence="6">
    <location>
        <begin position="372"/>
        <end position="611"/>
    </location>
</feature>
<sequence length="698" mass="74840">MPTGIASPAGGPRTADPVLSVRGLKVDFGGEGRSVPVVRGVDFDVYPNEVLCIVGESGSGKSVTSLAVTGLLSETARVSGSIRLCGIDVTTAAPETLRTMRGSDVGFIFQDPTTTLNPVLTVGRQITEGEVAHGRLKKANAHARAAELLREVDIADPEGRAGQYPHQFSGGMRQRAVIAMAMAGQPKLIIADEPTTALDVTVQAQVLAVLARRQAEMGSAVILITHDLGVVAEVADRVAVMYGGRIVETAPVADIFEAPRHPYTRALLRSIPRIDTSDSRLDPIPGQPPIPGHLPKGCAFQPRCAVGRDRPLCAAEDPVLRAIGENRQSACHYAEELPVTPLPAEPRIHADAALARPEPLLVVDGLKVHFPVKTGVLRRTTGWVKAVDGVSLSVNPGETVSLVGESGCGKTTTGRAIMGLIRATGGSIRFGGKSIRDLDRGAMRAARRQMQYVFQDPYASLNPVLSVEDIVAEPLRIHGIYDEMGGARRIAELFDMVGLSRTMLTRLPSEFSGGQKQRIGIARALALQPKLLILDEPVAALDVSIQAQVINLLQDLQRELGLAYLFIAHNLSVVRHVSDRVAVMYLGRIVEESSRDGLYDLPVHPYTQSLLSAAPVPDPAVRDTRRRIVLEGEIPNPASPPSGCTFHPRCFRATEICSAKAPAFDRYLDFSTRTACHHAGPLEGQRNVFAPRAMEVAS</sequence>
<dbReference type="Pfam" id="PF00005">
    <property type="entry name" value="ABC_tran"/>
    <property type="match status" value="2"/>
</dbReference>
<dbReference type="NCBIfam" id="NF007739">
    <property type="entry name" value="PRK10419.1"/>
    <property type="match status" value="2"/>
</dbReference>
<evidence type="ECO:0000256" key="2">
    <source>
        <dbReference type="ARBA" id="ARBA00005417"/>
    </source>
</evidence>
<dbReference type="InterPro" id="IPR003439">
    <property type="entry name" value="ABC_transporter-like_ATP-bd"/>
</dbReference>
<dbReference type="PROSITE" id="PS00211">
    <property type="entry name" value="ABC_TRANSPORTER_1"/>
    <property type="match status" value="2"/>
</dbReference>
<dbReference type="NCBIfam" id="NF008453">
    <property type="entry name" value="PRK11308.1"/>
    <property type="match status" value="2"/>
</dbReference>
<evidence type="ECO:0000313" key="8">
    <source>
        <dbReference type="Proteomes" id="UP001596150"/>
    </source>
</evidence>
<dbReference type="CDD" id="cd03257">
    <property type="entry name" value="ABC_NikE_OppD_transporters"/>
    <property type="match status" value="2"/>
</dbReference>
<dbReference type="InterPro" id="IPR013563">
    <property type="entry name" value="Oligopep_ABC_C"/>
</dbReference>
<keyword evidence="8" id="KW-1185">Reference proteome</keyword>
<dbReference type="PROSITE" id="PS50893">
    <property type="entry name" value="ABC_TRANSPORTER_2"/>
    <property type="match status" value="2"/>
</dbReference>
<dbReference type="PANTHER" id="PTHR43776">
    <property type="entry name" value="TRANSPORT ATP-BINDING PROTEIN"/>
    <property type="match status" value="1"/>
</dbReference>
<protein>
    <submittedName>
        <fullName evidence="7">Dipeptide ABC transporter ATP-binding protein</fullName>
    </submittedName>
</protein>
<dbReference type="Proteomes" id="UP001596150">
    <property type="component" value="Unassembled WGS sequence"/>
</dbReference>
<feature type="domain" description="ABC transporter" evidence="6">
    <location>
        <begin position="21"/>
        <end position="268"/>
    </location>
</feature>
<gene>
    <name evidence="7" type="ORF">ACFPP9_12795</name>
</gene>
<keyword evidence="3" id="KW-0813">Transport</keyword>
<dbReference type="GO" id="GO:0005524">
    <property type="term" value="F:ATP binding"/>
    <property type="evidence" value="ECO:0007669"/>
    <property type="project" value="UniProtKB-KW"/>
</dbReference>
<dbReference type="RefSeq" id="WP_266344106.1">
    <property type="nucleotide sequence ID" value="NZ_JAPKNH010000004.1"/>
</dbReference>
<evidence type="ECO:0000313" key="7">
    <source>
        <dbReference type="EMBL" id="MFC5516654.1"/>
    </source>
</evidence>
<comment type="caution">
    <text evidence="7">The sequence shown here is derived from an EMBL/GenBank/DDBJ whole genome shotgun (WGS) entry which is preliminary data.</text>
</comment>
<evidence type="ECO:0000259" key="6">
    <source>
        <dbReference type="PROSITE" id="PS50893"/>
    </source>
</evidence>
<dbReference type="NCBIfam" id="TIGR01727">
    <property type="entry name" value="oligo_HPY"/>
    <property type="match status" value="2"/>
</dbReference>
<keyword evidence="4" id="KW-0547">Nucleotide-binding</keyword>
<organism evidence="7 8">
    <name type="scientific">Kaistia terrae</name>
    <dbReference type="NCBI Taxonomy" id="537017"/>
    <lineage>
        <taxon>Bacteria</taxon>
        <taxon>Pseudomonadati</taxon>
        <taxon>Pseudomonadota</taxon>
        <taxon>Alphaproteobacteria</taxon>
        <taxon>Hyphomicrobiales</taxon>
        <taxon>Kaistiaceae</taxon>
        <taxon>Kaistia</taxon>
    </lineage>
</organism>
<dbReference type="InterPro" id="IPR017871">
    <property type="entry name" value="ABC_transporter-like_CS"/>
</dbReference>
<evidence type="ECO:0000256" key="1">
    <source>
        <dbReference type="ARBA" id="ARBA00004417"/>
    </source>
</evidence>